<evidence type="ECO:0000259" key="8">
    <source>
        <dbReference type="Pfam" id="PF02782"/>
    </source>
</evidence>
<reference evidence="9 10" key="1">
    <citation type="submission" date="2016-01" db="EMBL/GenBank/DDBJ databases">
        <authorList>
            <person name="Oliw E.H."/>
        </authorList>
    </citation>
    <scope>NUCLEOTIDE SEQUENCE [LARGE SCALE GENOMIC DNA]</scope>
    <source>
        <strain evidence="9 10">DY10</strain>
    </source>
</reference>
<dbReference type="GO" id="GO:0005737">
    <property type="term" value="C:cytoplasm"/>
    <property type="evidence" value="ECO:0007669"/>
    <property type="project" value="TreeGrafter"/>
</dbReference>
<keyword evidence="10" id="KW-1185">Reference proteome</keyword>
<dbReference type="NCBIfam" id="NF003154">
    <property type="entry name" value="PRK04123.1"/>
    <property type="match status" value="1"/>
</dbReference>
<protein>
    <submittedName>
        <fullName evidence="9">Ribulokinase</fullName>
    </submittedName>
</protein>
<keyword evidence="6" id="KW-0119">Carbohydrate metabolism</keyword>
<evidence type="ECO:0000313" key="9">
    <source>
        <dbReference type="EMBL" id="AQG79568.1"/>
    </source>
</evidence>
<dbReference type="InterPro" id="IPR000577">
    <property type="entry name" value="Carb_kinase_FGGY"/>
</dbReference>
<gene>
    <name evidence="9" type="ORF">AWR27_09670</name>
</gene>
<dbReference type="InterPro" id="IPR018484">
    <property type="entry name" value="FGGY_N"/>
</dbReference>
<keyword evidence="3 9" id="KW-0418">Kinase</keyword>
<dbReference type="PIRSF" id="PIRSF000538">
    <property type="entry name" value="GlpK"/>
    <property type="match status" value="1"/>
</dbReference>
<dbReference type="AlphaFoldDB" id="A0A1P9WW74"/>
<dbReference type="EMBL" id="CP014263">
    <property type="protein sequence ID" value="AQG79568.1"/>
    <property type="molecule type" value="Genomic_DNA"/>
</dbReference>
<accession>A0A1P9WW74</accession>
<evidence type="ECO:0000259" key="7">
    <source>
        <dbReference type="Pfam" id="PF00370"/>
    </source>
</evidence>
<evidence type="ECO:0000256" key="2">
    <source>
        <dbReference type="ARBA" id="ARBA00022741"/>
    </source>
</evidence>
<dbReference type="GO" id="GO:0005524">
    <property type="term" value="F:ATP binding"/>
    <property type="evidence" value="ECO:0007669"/>
    <property type="project" value="UniProtKB-KW"/>
</dbReference>
<dbReference type="InterPro" id="IPR018485">
    <property type="entry name" value="FGGY_C"/>
</dbReference>
<dbReference type="GO" id="GO:0019150">
    <property type="term" value="F:D-ribulokinase activity"/>
    <property type="evidence" value="ECO:0007669"/>
    <property type="project" value="TreeGrafter"/>
</dbReference>
<organism evidence="9 10">
    <name type="scientific">Spirosoma montaniterrae</name>
    <dbReference type="NCBI Taxonomy" id="1178516"/>
    <lineage>
        <taxon>Bacteria</taxon>
        <taxon>Pseudomonadati</taxon>
        <taxon>Bacteroidota</taxon>
        <taxon>Cytophagia</taxon>
        <taxon>Cytophagales</taxon>
        <taxon>Cytophagaceae</taxon>
        <taxon>Spirosoma</taxon>
    </lineage>
</organism>
<keyword evidence="2" id="KW-0547">Nucleotide-binding</keyword>
<proteinExistence type="predicted"/>
<dbReference type="PANTHER" id="PTHR43435">
    <property type="entry name" value="RIBULOKINASE"/>
    <property type="match status" value="1"/>
</dbReference>
<dbReference type="GO" id="GO:0008741">
    <property type="term" value="F:ribulokinase activity"/>
    <property type="evidence" value="ECO:0007669"/>
    <property type="project" value="InterPro"/>
</dbReference>
<dbReference type="CDD" id="cd07781">
    <property type="entry name" value="ASKHA_NBD_FGGY_L-RBK"/>
    <property type="match status" value="1"/>
</dbReference>
<keyword evidence="1" id="KW-0808">Transferase</keyword>
<dbReference type="KEGG" id="smon:AWR27_09670"/>
<evidence type="ECO:0000256" key="3">
    <source>
        <dbReference type="ARBA" id="ARBA00022777"/>
    </source>
</evidence>
<feature type="domain" description="Carbohydrate kinase FGGY C-terminal" evidence="8">
    <location>
        <begin position="287"/>
        <end position="495"/>
    </location>
</feature>
<dbReference type="SUPFAM" id="SSF53067">
    <property type="entry name" value="Actin-like ATPase domain"/>
    <property type="match status" value="2"/>
</dbReference>
<evidence type="ECO:0000256" key="4">
    <source>
        <dbReference type="ARBA" id="ARBA00022840"/>
    </source>
</evidence>
<evidence type="ECO:0000313" key="10">
    <source>
        <dbReference type="Proteomes" id="UP000187941"/>
    </source>
</evidence>
<dbReference type="InterPro" id="IPR005929">
    <property type="entry name" value="Ribulokinase"/>
</dbReference>
<feature type="domain" description="Carbohydrate kinase FGGY N-terminal" evidence="7">
    <location>
        <begin position="6"/>
        <end position="278"/>
    </location>
</feature>
<evidence type="ECO:0000256" key="5">
    <source>
        <dbReference type="ARBA" id="ARBA00022935"/>
    </source>
</evidence>
<keyword evidence="4" id="KW-0067">ATP-binding</keyword>
<dbReference type="Pfam" id="PF00370">
    <property type="entry name" value="FGGY_N"/>
    <property type="match status" value="1"/>
</dbReference>
<keyword evidence="5" id="KW-0054">Arabinose catabolism</keyword>
<dbReference type="Pfam" id="PF02782">
    <property type="entry name" value="FGGY_C"/>
    <property type="match status" value="1"/>
</dbReference>
<evidence type="ECO:0000256" key="1">
    <source>
        <dbReference type="ARBA" id="ARBA00022679"/>
    </source>
</evidence>
<name>A0A1P9WW74_9BACT</name>
<dbReference type="PANTHER" id="PTHR43435:SF4">
    <property type="entry name" value="FGGY CARBOHYDRATE KINASE DOMAIN-CONTAINING PROTEIN"/>
    <property type="match status" value="1"/>
</dbReference>
<evidence type="ECO:0000256" key="6">
    <source>
        <dbReference type="ARBA" id="ARBA00023277"/>
    </source>
</evidence>
<sequence length="540" mass="59405">MEKKLVIGLDFGTDSVRGLLLNPVNGEEVAVGISYYKRWKAQLYCNPEKDQYRQHPLDYIESIDEVFGKLFDVESATNVLAIGTNTTGSTPVAVDAKCRPLALSTEFLENPNAMFVLWKDHSAIEEAGEINALSKKWVVDYTKYSGGIYSSEWFWSKILHINRTDKHVFQKAYSWMEQSDWIPAYLCGTDNPSAVKRNRCAAGHKAMWNEAFGGLPSAAFLNAIDNTFEKLSNRFYTETYTSDQVFGTIAPYFTNKFGFNPATIVTVGAIDAHHGAVGAGIAPYTLVKVIGTSTCDMLVVPASDQLPLVEGICGQVDGSIEPGMIGFEAGQSAFGDIFNWFKKMILEPTQVIIGDQLSVELANKLDDKFFGYVTGEASQIEVTESDLVFTDYHNGRRTPDADFGVHASGYGFSLATQAGHFFKALVEATAFGSRAILERFRAFGIPIEHVIATGGIPNKSPYVVQVLADVMGVEIQIIDSEQTCALGSTIFAATACGIYPTIEEAKKTIAAKIVKTYSPNPEKQKTYDALYNRYKKLAYD</sequence>
<dbReference type="STRING" id="1178516.AWR27_09670"/>
<dbReference type="Proteomes" id="UP000187941">
    <property type="component" value="Chromosome"/>
</dbReference>
<dbReference type="RefSeq" id="WP_077131002.1">
    <property type="nucleotide sequence ID" value="NZ_CP014263.1"/>
</dbReference>
<dbReference type="InterPro" id="IPR043129">
    <property type="entry name" value="ATPase_NBD"/>
</dbReference>
<dbReference type="Gene3D" id="3.30.420.40">
    <property type="match status" value="2"/>
</dbReference>
<dbReference type="OrthoDB" id="9805576at2"/>
<dbReference type="GO" id="GO:0019569">
    <property type="term" value="P:L-arabinose catabolic process to D-xylulose 5-phosphate"/>
    <property type="evidence" value="ECO:0007669"/>
    <property type="project" value="InterPro"/>
</dbReference>